<organism evidence="2 6">
    <name type="scientific">Sphingobium yanoikuyae</name>
    <name type="common">Sphingomonas yanoikuyae</name>
    <dbReference type="NCBI Taxonomy" id="13690"/>
    <lineage>
        <taxon>Bacteria</taxon>
        <taxon>Pseudomonadati</taxon>
        <taxon>Pseudomonadota</taxon>
        <taxon>Alphaproteobacteria</taxon>
        <taxon>Sphingomonadales</taxon>
        <taxon>Sphingomonadaceae</taxon>
        <taxon>Sphingobium</taxon>
    </lineage>
</organism>
<evidence type="ECO:0000313" key="7">
    <source>
        <dbReference type="Proteomes" id="UP000037029"/>
    </source>
</evidence>
<evidence type="ECO:0000313" key="1">
    <source>
        <dbReference type="EMBL" id="ATP17366.1"/>
    </source>
</evidence>
<reference evidence="2 6" key="1">
    <citation type="submission" date="2014-03" db="EMBL/GenBank/DDBJ databases">
        <title>Genome sequence of Sphingobium yanoikuyae B1.</title>
        <authorList>
            <person name="Gan H.M."/>
            <person name="Gan H.Y."/>
            <person name="Savka M.A."/>
        </authorList>
    </citation>
    <scope>NUCLEOTIDE SEQUENCE [LARGE SCALE GENOMIC DNA]</scope>
    <source>
        <strain evidence="2 6">B1</strain>
    </source>
</reference>
<dbReference type="EMBL" id="CP060122">
    <property type="protein sequence ID" value="QNG47723.1"/>
    <property type="molecule type" value="Genomic_DNA"/>
</dbReference>
<reference evidence="1 7" key="2">
    <citation type="submission" date="2017-04" db="EMBL/GenBank/DDBJ databases">
        <title>Characterization, genome and methylation analysis of a phthalic acid esters degrading strain Sphingobium yanoikuyae SHJ.</title>
        <authorList>
            <person name="Feng L."/>
        </authorList>
    </citation>
    <scope>NUCLEOTIDE SEQUENCE [LARGE SCALE GENOMIC DNA]</scope>
    <source>
        <strain evidence="1 7">SHJ</strain>
    </source>
</reference>
<protein>
    <submittedName>
        <fullName evidence="2">Uncharacterized protein</fullName>
    </submittedName>
</protein>
<dbReference type="eggNOG" id="ENOG502ZZCK">
    <property type="taxonomic scope" value="Bacteria"/>
</dbReference>
<dbReference type="EMBL" id="CP047218">
    <property type="protein sequence ID" value="QHD69193.1"/>
    <property type="molecule type" value="Genomic_DNA"/>
</dbReference>
<dbReference type="Proteomes" id="UP000502611">
    <property type="component" value="Chromosome"/>
</dbReference>
<dbReference type="AlphaFoldDB" id="A0A084EG25"/>
<proteinExistence type="predicted"/>
<name>A0A084EG25_SPHYA</name>
<dbReference type="RefSeq" id="WP_004209488.1">
    <property type="nucleotide sequence ID" value="NZ_CALUBW010000006.1"/>
</dbReference>
<reference evidence="3 8" key="3">
    <citation type="submission" date="2019-12" db="EMBL/GenBank/DDBJ databases">
        <title>Functional and genomic insights into the Sphingobium yanoikuyae YC-JY1, a bacterium efficiently degrading bisphenol A.</title>
        <authorList>
            <person name="Jia Y."/>
            <person name="Li X."/>
            <person name="Wang J."/>
            <person name="Eltoukhy A."/>
            <person name="Lamraoui I."/>
            <person name="Yan Y."/>
        </authorList>
    </citation>
    <scope>NUCLEOTIDE SEQUENCE [LARGE SCALE GENOMIC DNA]</scope>
    <source>
        <strain evidence="3 8">YC-JY1</strain>
    </source>
</reference>
<sequence>MDKNEKAREAAERVLQLEAELEAEGDARTGGDELAHSRAVLHQWVDTVVAVVASPGVGRVTLIHADGGQTKIASPSLPFLLSRPARFDAQDENSPPDAG</sequence>
<evidence type="ECO:0000313" key="5">
    <source>
        <dbReference type="EMBL" id="QNG47723.1"/>
    </source>
</evidence>
<reference evidence="5 10" key="5">
    <citation type="submission" date="2020-07" db="EMBL/GenBank/DDBJ databases">
        <title>Whole genome sequence of Sphingobium yanoikuyae A3.</title>
        <authorList>
            <person name="Han S.-S."/>
        </authorList>
    </citation>
    <scope>NUCLEOTIDE SEQUENCE [LARGE SCALE GENOMIC DNA]</scope>
    <source>
        <strain evidence="5 10">A3</strain>
    </source>
</reference>
<dbReference type="Proteomes" id="UP000464086">
    <property type="component" value="Chromosome"/>
</dbReference>
<dbReference type="PATRIC" id="fig|13690.10.peg.3994"/>
<dbReference type="EMBL" id="JGVR01000026">
    <property type="protein sequence ID" value="KEZ16917.1"/>
    <property type="molecule type" value="Genomic_DNA"/>
</dbReference>
<evidence type="ECO:0000313" key="9">
    <source>
        <dbReference type="Proteomes" id="UP000502611"/>
    </source>
</evidence>
<dbReference type="Proteomes" id="UP000028534">
    <property type="component" value="Unassembled WGS sequence"/>
</dbReference>
<evidence type="ECO:0000313" key="6">
    <source>
        <dbReference type="Proteomes" id="UP000028534"/>
    </source>
</evidence>
<accession>A0A084EG25</accession>
<dbReference type="EMBL" id="CP020925">
    <property type="protein sequence ID" value="ATP17366.1"/>
    <property type="molecule type" value="Genomic_DNA"/>
</dbReference>
<evidence type="ECO:0000313" key="8">
    <source>
        <dbReference type="Proteomes" id="UP000464086"/>
    </source>
</evidence>
<evidence type="ECO:0000313" key="4">
    <source>
        <dbReference type="EMBL" id="QJR04727.1"/>
    </source>
</evidence>
<dbReference type="Proteomes" id="UP000037029">
    <property type="component" value="Chromosome"/>
</dbReference>
<dbReference type="Proteomes" id="UP000515377">
    <property type="component" value="Chromosome"/>
</dbReference>
<evidence type="ECO:0000313" key="2">
    <source>
        <dbReference type="EMBL" id="KEZ16917.1"/>
    </source>
</evidence>
<evidence type="ECO:0000313" key="3">
    <source>
        <dbReference type="EMBL" id="QHD69193.1"/>
    </source>
</evidence>
<gene>
    <name evidence="1" type="ORF">BV87_02505</name>
    <name evidence="2" type="ORF">CP98_03889</name>
    <name evidence="3" type="ORF">GS397_20475</name>
    <name evidence="5" type="ORF">H3V42_09175</name>
    <name evidence="4" type="ORF">HH800_22505</name>
</gene>
<reference evidence="4 9" key="4">
    <citation type="submission" date="2020-04" db="EMBL/GenBank/DDBJ databases">
        <title>The Whole Genome Analysis of High salt-tolerant Sphingobium yanoikuyae YC-XJ2 with Aryl organophosphorus flame retardants (aryl-OPFRs)-degrading capacity and characteristics of Related phosphotriesterase.</title>
        <authorList>
            <person name="Li X."/>
        </authorList>
    </citation>
    <scope>NUCLEOTIDE SEQUENCE [LARGE SCALE GENOMIC DNA]</scope>
    <source>
        <strain evidence="4 9">YC-XJ2</strain>
    </source>
</reference>
<dbReference type="STRING" id="13690.AX777_08045"/>
<evidence type="ECO:0000313" key="10">
    <source>
        <dbReference type="Proteomes" id="UP000515377"/>
    </source>
</evidence>
<dbReference type="EMBL" id="CP053021">
    <property type="protein sequence ID" value="QJR04727.1"/>
    <property type="molecule type" value="Genomic_DNA"/>
</dbReference>